<evidence type="ECO:0000256" key="11">
    <source>
        <dbReference type="ARBA" id="ARBA00022989"/>
    </source>
</evidence>
<evidence type="ECO:0000256" key="12">
    <source>
        <dbReference type="ARBA" id="ARBA00023136"/>
    </source>
</evidence>
<evidence type="ECO:0000256" key="1">
    <source>
        <dbReference type="ARBA" id="ARBA00000900"/>
    </source>
</evidence>
<evidence type="ECO:0000256" key="6">
    <source>
        <dbReference type="ARBA" id="ARBA00022723"/>
    </source>
</evidence>
<feature type="domain" description="Wall-associated receptor kinase galacturonan-binding" evidence="18">
    <location>
        <begin position="35"/>
        <end position="97"/>
    </location>
</feature>
<keyword evidence="4" id="KW-0808">Transferase</keyword>
<evidence type="ECO:0000256" key="14">
    <source>
        <dbReference type="ARBA" id="ARBA00024209"/>
    </source>
</evidence>
<dbReference type="Proteomes" id="UP001415857">
    <property type="component" value="Unassembled WGS sequence"/>
</dbReference>
<keyword evidence="7 17" id="KW-0732">Signal</keyword>
<dbReference type="PANTHER" id="PTHR46279">
    <property type="entry name" value="RING/U-BOX SUPERFAMILY PROTEIN"/>
    <property type="match status" value="1"/>
</dbReference>
<keyword evidence="9" id="KW-0833">Ubl conjugation pathway</keyword>
<keyword evidence="21" id="KW-1185">Reference proteome</keyword>
<evidence type="ECO:0000256" key="7">
    <source>
        <dbReference type="ARBA" id="ARBA00022729"/>
    </source>
</evidence>
<evidence type="ECO:0000256" key="8">
    <source>
        <dbReference type="ARBA" id="ARBA00022771"/>
    </source>
</evidence>
<dbReference type="GO" id="GO:0016020">
    <property type="term" value="C:membrane"/>
    <property type="evidence" value="ECO:0007669"/>
    <property type="project" value="UniProtKB-SubCell"/>
</dbReference>
<dbReference type="PANTHER" id="PTHR46279:SF10">
    <property type="entry name" value="RING-TYPE E3 UBIQUITIN TRANSFERASE"/>
    <property type="match status" value="1"/>
</dbReference>
<evidence type="ECO:0000259" key="18">
    <source>
        <dbReference type="Pfam" id="PF13947"/>
    </source>
</evidence>
<reference evidence="20 21" key="1">
    <citation type="journal article" date="2024" name="Plant J.">
        <title>Genome sequences and population genomics reveal climatic adaptation and genomic divergence between two closely related sweetgum species.</title>
        <authorList>
            <person name="Xu W.Q."/>
            <person name="Ren C.Q."/>
            <person name="Zhang X.Y."/>
            <person name="Comes H.P."/>
            <person name="Liu X.H."/>
            <person name="Li Y.G."/>
            <person name="Kettle C.J."/>
            <person name="Jalonen R."/>
            <person name="Gaisberger H."/>
            <person name="Ma Y.Z."/>
            <person name="Qiu Y.X."/>
        </authorList>
    </citation>
    <scope>NUCLEOTIDE SEQUENCE [LARGE SCALE GENOMIC DNA]</scope>
    <source>
        <strain evidence="20">Hangzhou</strain>
    </source>
</reference>
<proteinExistence type="inferred from homology"/>
<evidence type="ECO:0000256" key="3">
    <source>
        <dbReference type="ARBA" id="ARBA00004906"/>
    </source>
</evidence>
<feature type="domain" description="Wall-associated receptor kinase galacturonan-binding" evidence="18">
    <location>
        <begin position="275"/>
        <end position="338"/>
    </location>
</feature>
<protein>
    <recommendedName>
        <fullName evidence="22">Wall-associated receptor kinase galacturonan-binding domain-containing protein</fullName>
    </recommendedName>
</protein>
<evidence type="ECO:0000256" key="5">
    <source>
        <dbReference type="ARBA" id="ARBA00022692"/>
    </source>
</evidence>
<comment type="similarity">
    <text evidence="14">Belongs to the RING-type zinc finger family. ATL subfamily.</text>
</comment>
<feature type="chain" id="PRO_5043019425" description="Wall-associated receptor kinase galacturonan-binding domain-containing protein" evidence="17">
    <location>
        <begin position="29"/>
        <end position="515"/>
    </location>
</feature>
<evidence type="ECO:0000313" key="21">
    <source>
        <dbReference type="Proteomes" id="UP001415857"/>
    </source>
</evidence>
<evidence type="ECO:0000256" key="9">
    <source>
        <dbReference type="ARBA" id="ARBA00022786"/>
    </source>
</evidence>
<sequence length="515" mass="57830">MRREDSSTVLTVIFSLLISLCITTEVEARTLVQVCSSSCGDIQNISYPFRLKGDPAGCGDPDYELSCENNKTIFEFHRGNYYVRQISYEKQTIRVVDVNLASGSCGLPNRSLSLSEVNGDSRYRGFVYNIYTNFVNCSTVISDPSYRQVPCLSGNTSHVYVIYDDYRASGFHDSCVFISMVPTVHVSGKYPSYGAIQKLLETGFDLGWSVECRDCLESGDSCVITKWEIPLQYECDRPGQILSTLLSTLDSTLESFILGTQILEENSGENFFELCQATRCGKKGPIIRYPFRLNTQPSFCGREGFELSCSGDNTLLRLPFSGNYYIQQIIYTHATISIMHVNDTKCPLQSLLSLNLSNSQFYVGYSEQFSLKTFTVVNCTEKDAWSATDKTLVGPIDCIGDEKILVYVTDASASMDKLPSPCRTYQTAEILTPCESDLRRAIERLLRTREIFIQWLDSGTCVACEKSGNHCGFNATGNETICYPNRQKPKAEETHDLQKQLEFLHLEIVNVPLFI</sequence>
<comment type="catalytic activity">
    <reaction evidence="1">
        <text>S-ubiquitinyl-[E2 ubiquitin-conjugating enzyme]-L-cysteine + [acceptor protein]-L-lysine = [E2 ubiquitin-conjugating enzyme]-L-cysteine + N(6)-ubiquitinyl-[acceptor protein]-L-lysine.</text>
        <dbReference type="EC" id="2.3.2.27"/>
    </reaction>
</comment>
<feature type="domain" description="Wall-associated receptor kinase C-terminal" evidence="19">
    <location>
        <begin position="168"/>
        <end position="223"/>
    </location>
</feature>
<dbReference type="InterPro" id="IPR025287">
    <property type="entry name" value="WAK_GUB"/>
</dbReference>
<dbReference type="GO" id="GO:0030247">
    <property type="term" value="F:polysaccharide binding"/>
    <property type="evidence" value="ECO:0007669"/>
    <property type="project" value="InterPro"/>
</dbReference>
<organism evidence="20 21">
    <name type="scientific">Liquidambar formosana</name>
    <name type="common">Formosan gum</name>
    <dbReference type="NCBI Taxonomy" id="63359"/>
    <lineage>
        <taxon>Eukaryota</taxon>
        <taxon>Viridiplantae</taxon>
        <taxon>Streptophyta</taxon>
        <taxon>Embryophyta</taxon>
        <taxon>Tracheophyta</taxon>
        <taxon>Spermatophyta</taxon>
        <taxon>Magnoliopsida</taxon>
        <taxon>eudicotyledons</taxon>
        <taxon>Gunneridae</taxon>
        <taxon>Pentapetalae</taxon>
        <taxon>Saxifragales</taxon>
        <taxon>Altingiaceae</taxon>
        <taxon>Liquidambar</taxon>
    </lineage>
</organism>
<comment type="catalytic activity">
    <reaction evidence="15">
        <text>L-threonyl-[protein] + ATP = O-phospho-L-threonyl-[protein] + ADP + H(+)</text>
        <dbReference type="Rhea" id="RHEA:46608"/>
        <dbReference type="Rhea" id="RHEA-COMP:11060"/>
        <dbReference type="Rhea" id="RHEA-COMP:11605"/>
        <dbReference type="ChEBI" id="CHEBI:15378"/>
        <dbReference type="ChEBI" id="CHEBI:30013"/>
        <dbReference type="ChEBI" id="CHEBI:30616"/>
        <dbReference type="ChEBI" id="CHEBI:61977"/>
        <dbReference type="ChEBI" id="CHEBI:456216"/>
        <dbReference type="EC" id="2.7.11.1"/>
    </reaction>
</comment>
<feature type="signal peptide" evidence="17">
    <location>
        <begin position="1"/>
        <end position="28"/>
    </location>
</feature>
<evidence type="ECO:0000256" key="15">
    <source>
        <dbReference type="ARBA" id="ARBA00047899"/>
    </source>
</evidence>
<keyword evidence="5" id="KW-0812">Transmembrane</keyword>
<dbReference type="InterPro" id="IPR046948">
    <property type="entry name" value="ATL20-22-like"/>
</dbReference>
<keyword evidence="11" id="KW-1133">Transmembrane helix</keyword>
<comment type="caution">
    <text evidence="20">The sequence shown here is derived from an EMBL/GenBank/DDBJ whole genome shotgun (WGS) entry which is preliminary data.</text>
</comment>
<evidence type="ECO:0000256" key="2">
    <source>
        <dbReference type="ARBA" id="ARBA00004167"/>
    </source>
</evidence>
<name>A0AAP0WRW1_LIQFO</name>
<evidence type="ECO:0008006" key="22">
    <source>
        <dbReference type="Google" id="ProtNLM"/>
    </source>
</evidence>
<dbReference type="GO" id="GO:0061630">
    <property type="term" value="F:ubiquitin protein ligase activity"/>
    <property type="evidence" value="ECO:0007669"/>
    <property type="project" value="UniProtKB-EC"/>
</dbReference>
<feature type="domain" description="Wall-associated receptor kinase C-terminal" evidence="19">
    <location>
        <begin position="422"/>
        <end position="483"/>
    </location>
</feature>
<dbReference type="AlphaFoldDB" id="A0AAP0WRW1"/>
<keyword evidence="6" id="KW-0479">Metal-binding</keyword>
<dbReference type="GO" id="GO:0008270">
    <property type="term" value="F:zinc ion binding"/>
    <property type="evidence" value="ECO:0007669"/>
    <property type="project" value="UniProtKB-KW"/>
</dbReference>
<keyword evidence="12" id="KW-0472">Membrane</keyword>
<dbReference type="Pfam" id="PF14380">
    <property type="entry name" value="WAK_assoc"/>
    <property type="match status" value="2"/>
</dbReference>
<keyword evidence="10" id="KW-0862">Zinc</keyword>
<dbReference type="Pfam" id="PF13947">
    <property type="entry name" value="GUB_WAK_bind"/>
    <property type="match status" value="2"/>
</dbReference>
<evidence type="ECO:0000259" key="19">
    <source>
        <dbReference type="Pfam" id="PF14380"/>
    </source>
</evidence>
<accession>A0AAP0WRW1</accession>
<dbReference type="EMBL" id="JBBPBK010000010">
    <property type="protein sequence ID" value="KAK9277284.1"/>
    <property type="molecule type" value="Genomic_DNA"/>
</dbReference>
<evidence type="ECO:0000256" key="13">
    <source>
        <dbReference type="ARBA" id="ARBA00023180"/>
    </source>
</evidence>
<evidence type="ECO:0000256" key="17">
    <source>
        <dbReference type="SAM" id="SignalP"/>
    </source>
</evidence>
<evidence type="ECO:0000256" key="16">
    <source>
        <dbReference type="ARBA" id="ARBA00048679"/>
    </source>
</evidence>
<dbReference type="GO" id="GO:0004674">
    <property type="term" value="F:protein serine/threonine kinase activity"/>
    <property type="evidence" value="ECO:0007669"/>
    <property type="project" value="UniProtKB-EC"/>
</dbReference>
<comment type="pathway">
    <text evidence="3">Protein modification; protein ubiquitination.</text>
</comment>
<comment type="subcellular location">
    <subcellularLocation>
        <location evidence="2">Membrane</location>
        <topology evidence="2">Single-pass membrane protein</topology>
    </subcellularLocation>
</comment>
<keyword evidence="13" id="KW-0325">Glycoprotein</keyword>
<evidence type="ECO:0000256" key="10">
    <source>
        <dbReference type="ARBA" id="ARBA00022833"/>
    </source>
</evidence>
<evidence type="ECO:0000256" key="4">
    <source>
        <dbReference type="ARBA" id="ARBA00022679"/>
    </source>
</evidence>
<keyword evidence="8" id="KW-0863">Zinc-finger</keyword>
<gene>
    <name evidence="20" type="ORF">L1049_006824</name>
</gene>
<evidence type="ECO:0000313" key="20">
    <source>
        <dbReference type="EMBL" id="KAK9277284.1"/>
    </source>
</evidence>
<comment type="catalytic activity">
    <reaction evidence="16">
        <text>L-seryl-[protein] + ATP = O-phospho-L-seryl-[protein] + ADP + H(+)</text>
        <dbReference type="Rhea" id="RHEA:17989"/>
        <dbReference type="Rhea" id="RHEA-COMP:9863"/>
        <dbReference type="Rhea" id="RHEA-COMP:11604"/>
        <dbReference type="ChEBI" id="CHEBI:15378"/>
        <dbReference type="ChEBI" id="CHEBI:29999"/>
        <dbReference type="ChEBI" id="CHEBI:30616"/>
        <dbReference type="ChEBI" id="CHEBI:83421"/>
        <dbReference type="ChEBI" id="CHEBI:456216"/>
        <dbReference type="EC" id="2.7.11.1"/>
    </reaction>
</comment>
<dbReference type="InterPro" id="IPR032872">
    <property type="entry name" value="WAK_assoc_C"/>
</dbReference>